<feature type="transmembrane region" description="Helical" evidence="9">
    <location>
        <begin position="108"/>
        <end position="130"/>
    </location>
</feature>
<dbReference type="Pfam" id="PF00528">
    <property type="entry name" value="BPD_transp_1"/>
    <property type="match status" value="1"/>
</dbReference>
<gene>
    <name evidence="11" type="primary">oppC_14</name>
    <name evidence="11" type="ORF">SDC9_98610</name>
</gene>
<dbReference type="CDD" id="cd06261">
    <property type="entry name" value="TM_PBP2"/>
    <property type="match status" value="1"/>
</dbReference>
<dbReference type="GO" id="GO:0055085">
    <property type="term" value="P:transmembrane transport"/>
    <property type="evidence" value="ECO:0007669"/>
    <property type="project" value="InterPro"/>
</dbReference>
<evidence type="ECO:0000256" key="5">
    <source>
        <dbReference type="ARBA" id="ARBA00022856"/>
    </source>
</evidence>
<keyword evidence="4 9" id="KW-0812">Transmembrane</keyword>
<evidence type="ECO:0000256" key="1">
    <source>
        <dbReference type="ARBA" id="ARBA00004651"/>
    </source>
</evidence>
<evidence type="ECO:0000256" key="6">
    <source>
        <dbReference type="ARBA" id="ARBA00022927"/>
    </source>
</evidence>
<dbReference type="GO" id="GO:0005886">
    <property type="term" value="C:plasma membrane"/>
    <property type="evidence" value="ECO:0007669"/>
    <property type="project" value="UniProtKB-SubCell"/>
</dbReference>
<keyword evidence="5" id="KW-0571">Peptide transport</keyword>
<dbReference type="InterPro" id="IPR035906">
    <property type="entry name" value="MetI-like_sf"/>
</dbReference>
<evidence type="ECO:0000256" key="8">
    <source>
        <dbReference type="ARBA" id="ARBA00023136"/>
    </source>
</evidence>
<feature type="domain" description="ABC transmembrane type-1" evidence="10">
    <location>
        <begin position="102"/>
        <end position="289"/>
    </location>
</feature>
<feature type="transmembrane region" description="Helical" evidence="9">
    <location>
        <begin position="165"/>
        <end position="184"/>
    </location>
</feature>
<evidence type="ECO:0000256" key="2">
    <source>
        <dbReference type="ARBA" id="ARBA00022448"/>
    </source>
</evidence>
<dbReference type="InterPro" id="IPR000515">
    <property type="entry name" value="MetI-like"/>
</dbReference>
<keyword evidence="7 9" id="KW-1133">Transmembrane helix</keyword>
<evidence type="ECO:0000256" key="3">
    <source>
        <dbReference type="ARBA" id="ARBA00022475"/>
    </source>
</evidence>
<dbReference type="Pfam" id="PF12911">
    <property type="entry name" value="OppC_N"/>
    <property type="match status" value="1"/>
</dbReference>
<keyword evidence="3" id="KW-1003">Cell membrane</keyword>
<feature type="transmembrane region" description="Helical" evidence="9">
    <location>
        <begin position="137"/>
        <end position="159"/>
    </location>
</feature>
<dbReference type="GO" id="GO:0015031">
    <property type="term" value="P:protein transport"/>
    <property type="evidence" value="ECO:0007669"/>
    <property type="project" value="UniProtKB-KW"/>
</dbReference>
<sequence length="306" mass="34334">MGDMNIERFKRVDNSTIVEEWEGTSLTYWKSVGKAFLQNKAAIITATILIIIIAMTIFYPMVSKYSYLEQDYKIKYLKPSMEHFFGTDAWGMDVFTAIWQAARVSLFLGILIAFINLVVGMIYGGICSYYGGLTDDILMRIIEILTNIPLLIIVILVNLILGRSIFTFVIALTISGWCNVANLIRGQFIQQKEQEYILAAKALGASTSRIISKHLMKNVISIAIVTITLEIPNVILLESMLSFIGFGSSLLSWGSLFFNASFSLLFYPHVVFLPALIISITIICFNILGDALRDAFNPHEVVLKKQ</sequence>
<feature type="transmembrane region" description="Helical" evidence="9">
    <location>
        <begin position="41"/>
        <end position="62"/>
    </location>
</feature>
<evidence type="ECO:0000256" key="4">
    <source>
        <dbReference type="ARBA" id="ARBA00022692"/>
    </source>
</evidence>
<dbReference type="EMBL" id="VSSQ01013602">
    <property type="protein sequence ID" value="MPM51859.1"/>
    <property type="molecule type" value="Genomic_DNA"/>
</dbReference>
<dbReference type="PROSITE" id="PS50928">
    <property type="entry name" value="ABC_TM1"/>
    <property type="match status" value="1"/>
</dbReference>
<dbReference type="AlphaFoldDB" id="A0A645AFA0"/>
<comment type="caution">
    <text evidence="11">The sequence shown here is derived from an EMBL/GenBank/DDBJ whole genome shotgun (WGS) entry which is preliminary data.</text>
</comment>
<dbReference type="InterPro" id="IPR025966">
    <property type="entry name" value="OppC_N"/>
</dbReference>
<feature type="transmembrane region" description="Helical" evidence="9">
    <location>
        <begin position="219"/>
        <end position="246"/>
    </location>
</feature>
<accession>A0A645AFA0</accession>
<name>A0A645AFA0_9ZZZZ</name>
<dbReference type="PANTHER" id="PTHR43386:SF24">
    <property type="entry name" value="OLIGOPEPTIDE TRANSPORT SYSTEM PERMEASE PROTEIN AMID"/>
    <property type="match status" value="1"/>
</dbReference>
<dbReference type="GO" id="GO:0015833">
    <property type="term" value="P:peptide transport"/>
    <property type="evidence" value="ECO:0007669"/>
    <property type="project" value="UniProtKB-KW"/>
</dbReference>
<evidence type="ECO:0000256" key="9">
    <source>
        <dbReference type="SAM" id="Phobius"/>
    </source>
</evidence>
<evidence type="ECO:0000256" key="7">
    <source>
        <dbReference type="ARBA" id="ARBA00022989"/>
    </source>
</evidence>
<protein>
    <submittedName>
        <fullName evidence="11">Oligopeptide transport system permease protein OppC</fullName>
    </submittedName>
</protein>
<dbReference type="SUPFAM" id="SSF161098">
    <property type="entry name" value="MetI-like"/>
    <property type="match status" value="1"/>
</dbReference>
<dbReference type="InterPro" id="IPR050366">
    <property type="entry name" value="BP-dependent_transpt_permease"/>
</dbReference>
<keyword evidence="8 9" id="KW-0472">Membrane</keyword>
<reference evidence="11" key="1">
    <citation type="submission" date="2019-08" db="EMBL/GenBank/DDBJ databases">
        <authorList>
            <person name="Kucharzyk K."/>
            <person name="Murdoch R.W."/>
            <person name="Higgins S."/>
            <person name="Loffler F."/>
        </authorList>
    </citation>
    <scope>NUCLEOTIDE SEQUENCE</scope>
</reference>
<organism evidence="11">
    <name type="scientific">bioreactor metagenome</name>
    <dbReference type="NCBI Taxonomy" id="1076179"/>
    <lineage>
        <taxon>unclassified sequences</taxon>
        <taxon>metagenomes</taxon>
        <taxon>ecological metagenomes</taxon>
    </lineage>
</organism>
<dbReference type="PANTHER" id="PTHR43386">
    <property type="entry name" value="OLIGOPEPTIDE TRANSPORT SYSTEM PERMEASE PROTEIN APPC"/>
    <property type="match status" value="1"/>
</dbReference>
<comment type="subcellular location">
    <subcellularLocation>
        <location evidence="1">Cell membrane</location>
        <topology evidence="1">Multi-pass membrane protein</topology>
    </subcellularLocation>
</comment>
<keyword evidence="6" id="KW-0653">Protein transport</keyword>
<evidence type="ECO:0000313" key="11">
    <source>
        <dbReference type="EMBL" id="MPM51859.1"/>
    </source>
</evidence>
<keyword evidence="2" id="KW-0813">Transport</keyword>
<evidence type="ECO:0000259" key="10">
    <source>
        <dbReference type="PROSITE" id="PS50928"/>
    </source>
</evidence>
<feature type="transmembrane region" description="Helical" evidence="9">
    <location>
        <begin position="266"/>
        <end position="288"/>
    </location>
</feature>
<dbReference type="Gene3D" id="1.10.3720.10">
    <property type="entry name" value="MetI-like"/>
    <property type="match status" value="1"/>
</dbReference>
<proteinExistence type="predicted"/>